<reference evidence="2" key="1">
    <citation type="journal article" date="2023" name="Nat. Plants">
        <title>Single-cell RNA sequencing provides a high-resolution roadmap for understanding the multicellular compartmentation of specialized metabolism.</title>
        <authorList>
            <person name="Sun S."/>
            <person name="Shen X."/>
            <person name="Li Y."/>
            <person name="Li Y."/>
            <person name="Wang S."/>
            <person name="Li R."/>
            <person name="Zhang H."/>
            <person name="Shen G."/>
            <person name="Guo B."/>
            <person name="Wei J."/>
            <person name="Xu J."/>
            <person name="St-Pierre B."/>
            <person name="Chen S."/>
            <person name="Sun C."/>
        </authorList>
    </citation>
    <scope>NUCLEOTIDE SEQUENCE [LARGE SCALE GENOMIC DNA]</scope>
</reference>
<protein>
    <submittedName>
        <fullName evidence="1">Uncharacterized protein</fullName>
    </submittedName>
</protein>
<dbReference type="EMBL" id="CM044702">
    <property type="protein sequence ID" value="KAI5679471.1"/>
    <property type="molecule type" value="Genomic_DNA"/>
</dbReference>
<keyword evidence="2" id="KW-1185">Reference proteome</keyword>
<evidence type="ECO:0000313" key="1">
    <source>
        <dbReference type="EMBL" id="KAI5679471.1"/>
    </source>
</evidence>
<comment type="caution">
    <text evidence="1">The sequence shown here is derived from an EMBL/GenBank/DDBJ whole genome shotgun (WGS) entry which is preliminary data.</text>
</comment>
<dbReference type="Proteomes" id="UP001060085">
    <property type="component" value="Linkage Group LG02"/>
</dbReference>
<proteinExistence type="predicted"/>
<evidence type="ECO:0000313" key="2">
    <source>
        <dbReference type="Proteomes" id="UP001060085"/>
    </source>
</evidence>
<organism evidence="1 2">
    <name type="scientific">Catharanthus roseus</name>
    <name type="common">Madagascar periwinkle</name>
    <name type="synonym">Vinca rosea</name>
    <dbReference type="NCBI Taxonomy" id="4058"/>
    <lineage>
        <taxon>Eukaryota</taxon>
        <taxon>Viridiplantae</taxon>
        <taxon>Streptophyta</taxon>
        <taxon>Embryophyta</taxon>
        <taxon>Tracheophyta</taxon>
        <taxon>Spermatophyta</taxon>
        <taxon>Magnoliopsida</taxon>
        <taxon>eudicotyledons</taxon>
        <taxon>Gunneridae</taxon>
        <taxon>Pentapetalae</taxon>
        <taxon>asterids</taxon>
        <taxon>lamiids</taxon>
        <taxon>Gentianales</taxon>
        <taxon>Apocynaceae</taxon>
        <taxon>Rauvolfioideae</taxon>
        <taxon>Vinceae</taxon>
        <taxon>Catharanthinae</taxon>
        <taxon>Catharanthus</taxon>
    </lineage>
</organism>
<sequence length="117" mass="12837">MPGDKKIFLDLDTSITSTVRLGNGAIVAAKGKALLLFFVKGGEDKVYKLKKALKKAKRAWYGEIDIAATPLAVNEKLKKNYGSKKVDAPFYRSLIASLMYLTGTRLNIIFAVGLLSR</sequence>
<gene>
    <name evidence="1" type="ORF">M9H77_10421</name>
</gene>
<name>A0ACC0C3F2_CATRO</name>
<accession>A0ACC0C3F2</accession>